<dbReference type="EMBL" id="PPHQ01000003">
    <property type="protein sequence ID" value="PNY68942.1"/>
    <property type="molecule type" value="Genomic_DNA"/>
</dbReference>
<protein>
    <submittedName>
        <fullName evidence="2">Uncharacterized protein</fullName>
    </submittedName>
</protein>
<keyword evidence="1" id="KW-0472">Membrane</keyword>
<keyword evidence="1" id="KW-0812">Transmembrane</keyword>
<sequence>MLIFIIMGNVLFMSFIYAVTTMNSGISISSERIIIIVQMLILLLLFKYYFEHMHIRLRAKAQICALPCRAALQSLK</sequence>
<keyword evidence="1" id="KW-1133">Transmembrane helix</keyword>
<dbReference type="Proteomes" id="UP000236598">
    <property type="component" value="Unassembled WGS sequence"/>
</dbReference>
<evidence type="ECO:0000313" key="3">
    <source>
        <dbReference type="Proteomes" id="UP000236598"/>
    </source>
</evidence>
<feature type="transmembrane region" description="Helical" evidence="1">
    <location>
        <begin position="7"/>
        <end position="26"/>
    </location>
</feature>
<reference evidence="2 3" key="1">
    <citation type="submission" date="2018-01" db="EMBL/GenBank/DDBJ databases">
        <title>Draft Genomic Sequencing Of Potential Extraintestinal Pathogenic Escherichia coli B8S18 Isolated From Retail Chicken Skin.</title>
        <authorList>
            <person name="Xu A."/>
            <person name="Tilman S."/>
            <person name="Wisser-Parker K."/>
            <person name="Sheen S."/>
            <person name="Sommers C."/>
        </authorList>
    </citation>
    <scope>NUCLEOTIDE SEQUENCE [LARGE SCALE GENOMIC DNA]</scope>
    <source>
        <strain evidence="2 3">B8S18Com</strain>
    </source>
</reference>
<gene>
    <name evidence="2" type="ORF">C2M16_04535</name>
</gene>
<accession>A0A2K3TXF3</accession>
<proteinExistence type="predicted"/>
<comment type="caution">
    <text evidence="2">The sequence shown here is derived from an EMBL/GenBank/DDBJ whole genome shotgun (WGS) entry which is preliminary data.</text>
</comment>
<organism evidence="2 3">
    <name type="scientific">Escherichia coli</name>
    <dbReference type="NCBI Taxonomy" id="562"/>
    <lineage>
        <taxon>Bacteria</taxon>
        <taxon>Pseudomonadati</taxon>
        <taxon>Pseudomonadota</taxon>
        <taxon>Gammaproteobacteria</taxon>
        <taxon>Enterobacterales</taxon>
        <taxon>Enterobacteriaceae</taxon>
        <taxon>Escherichia</taxon>
    </lineage>
</organism>
<feature type="transmembrane region" description="Helical" evidence="1">
    <location>
        <begin position="32"/>
        <end position="50"/>
    </location>
</feature>
<evidence type="ECO:0000313" key="2">
    <source>
        <dbReference type="EMBL" id="PNY68942.1"/>
    </source>
</evidence>
<dbReference type="AlphaFoldDB" id="A0A2K3TXF3"/>
<name>A0A2K3TXF3_ECOLX</name>
<evidence type="ECO:0000256" key="1">
    <source>
        <dbReference type="SAM" id="Phobius"/>
    </source>
</evidence>